<accession>A0A318RID0</accession>
<evidence type="ECO:0000259" key="2">
    <source>
        <dbReference type="Pfam" id="PF03795"/>
    </source>
</evidence>
<evidence type="ECO:0000256" key="1">
    <source>
        <dbReference type="ARBA" id="ARBA00007689"/>
    </source>
</evidence>
<organism evidence="3 4">
    <name type="scientific">Williamsia limnetica</name>
    <dbReference type="NCBI Taxonomy" id="882452"/>
    <lineage>
        <taxon>Bacteria</taxon>
        <taxon>Bacillati</taxon>
        <taxon>Actinomycetota</taxon>
        <taxon>Actinomycetes</taxon>
        <taxon>Mycobacteriales</taxon>
        <taxon>Nocardiaceae</taxon>
        <taxon>Williamsia</taxon>
    </lineage>
</organism>
<reference evidence="3 4" key="1">
    <citation type="submission" date="2018-06" db="EMBL/GenBank/DDBJ databases">
        <title>Genomic Encyclopedia of Type Strains, Phase IV (KMG-IV): sequencing the most valuable type-strain genomes for metagenomic binning, comparative biology and taxonomic classification.</title>
        <authorList>
            <person name="Goeker M."/>
        </authorList>
    </citation>
    <scope>NUCLEOTIDE SEQUENCE [LARGE SCALE GENOMIC DNA]</scope>
    <source>
        <strain evidence="3 4">DSM 45521</strain>
    </source>
</reference>
<dbReference type="OrthoDB" id="8968203at2"/>
<dbReference type="InterPro" id="IPR011008">
    <property type="entry name" value="Dimeric_a/b-barrel"/>
</dbReference>
<feature type="domain" description="YCII-related" evidence="2">
    <location>
        <begin position="4"/>
        <end position="86"/>
    </location>
</feature>
<name>A0A318RID0_WILLI</name>
<dbReference type="RefSeq" id="WP_110471979.1">
    <property type="nucleotide sequence ID" value="NZ_QJSP01000017.1"/>
</dbReference>
<dbReference type="AlphaFoldDB" id="A0A318RID0"/>
<protein>
    <recommendedName>
        <fullName evidence="2">YCII-related domain-containing protein</fullName>
    </recommendedName>
</protein>
<dbReference type="Gene3D" id="3.30.70.1060">
    <property type="entry name" value="Dimeric alpha+beta barrel"/>
    <property type="match status" value="1"/>
</dbReference>
<dbReference type="Pfam" id="PF03795">
    <property type="entry name" value="YCII"/>
    <property type="match status" value="1"/>
</dbReference>
<comment type="caution">
    <text evidence="3">The sequence shown here is derived from an EMBL/GenBank/DDBJ whole genome shotgun (WGS) entry which is preliminary data.</text>
</comment>
<dbReference type="EMBL" id="QJSP01000017">
    <property type="protein sequence ID" value="PYE13257.1"/>
    <property type="molecule type" value="Genomic_DNA"/>
</dbReference>
<dbReference type="PANTHER" id="PTHR37828">
    <property type="entry name" value="GSR2449 PROTEIN"/>
    <property type="match status" value="1"/>
</dbReference>
<comment type="similarity">
    <text evidence="1">Belongs to the YciI family.</text>
</comment>
<dbReference type="Proteomes" id="UP000247591">
    <property type="component" value="Unassembled WGS sequence"/>
</dbReference>
<proteinExistence type="inferred from homology"/>
<dbReference type="SUPFAM" id="SSF54909">
    <property type="entry name" value="Dimeric alpha+beta barrel"/>
    <property type="match status" value="1"/>
</dbReference>
<dbReference type="InterPro" id="IPR005545">
    <property type="entry name" value="YCII"/>
</dbReference>
<evidence type="ECO:0000313" key="4">
    <source>
        <dbReference type="Proteomes" id="UP000247591"/>
    </source>
</evidence>
<gene>
    <name evidence="3" type="ORF">DFR67_11727</name>
</gene>
<sequence length="94" mass="9791">MATFLVTYTFSPATASVRDDTRATHRAWLASLLDTGVLKASGPYTDSSGALLIFAAPDADALSSILAGDPYVPVAAIDATTITEWTPVFGPITD</sequence>
<evidence type="ECO:0000313" key="3">
    <source>
        <dbReference type="EMBL" id="PYE13257.1"/>
    </source>
</evidence>
<keyword evidence="4" id="KW-1185">Reference proteome</keyword>
<dbReference type="PANTHER" id="PTHR37828:SF1">
    <property type="entry name" value="YCII-RELATED DOMAIN-CONTAINING PROTEIN"/>
    <property type="match status" value="1"/>
</dbReference>